<name>A0ABN0XDI0_9ALTE</name>
<proteinExistence type="predicted"/>
<reference evidence="3 4" key="1">
    <citation type="journal article" date="2019" name="Int. J. Syst. Evol. Microbiol.">
        <title>The Global Catalogue of Microorganisms (GCM) 10K type strain sequencing project: providing services to taxonomists for standard genome sequencing and annotation.</title>
        <authorList>
            <consortium name="The Broad Institute Genomics Platform"/>
            <consortium name="The Broad Institute Genome Sequencing Center for Infectious Disease"/>
            <person name="Wu L."/>
            <person name="Ma J."/>
        </authorList>
    </citation>
    <scope>NUCLEOTIDE SEQUENCE [LARGE SCALE GENOMIC DNA]</scope>
    <source>
        <strain evidence="3 4">JCM 13378</strain>
    </source>
</reference>
<dbReference type="Proteomes" id="UP001501757">
    <property type="component" value="Unassembled WGS sequence"/>
</dbReference>
<feature type="chain" id="PRO_5047479163" description="Solute-binding protein family 3/N-terminal domain-containing protein" evidence="1">
    <location>
        <begin position="24"/>
        <end position="300"/>
    </location>
</feature>
<evidence type="ECO:0000313" key="3">
    <source>
        <dbReference type="EMBL" id="GAA0361496.1"/>
    </source>
</evidence>
<gene>
    <name evidence="3" type="ORF">GCM10009092_27290</name>
</gene>
<keyword evidence="4" id="KW-1185">Reference proteome</keyword>
<dbReference type="Pfam" id="PF00497">
    <property type="entry name" value="SBP_bac_3"/>
    <property type="match status" value="1"/>
</dbReference>
<organism evidence="3 4">
    <name type="scientific">Bowmanella denitrificans</name>
    <dbReference type="NCBI Taxonomy" id="366582"/>
    <lineage>
        <taxon>Bacteria</taxon>
        <taxon>Pseudomonadati</taxon>
        <taxon>Pseudomonadota</taxon>
        <taxon>Gammaproteobacteria</taxon>
        <taxon>Alteromonadales</taxon>
        <taxon>Alteromonadaceae</taxon>
        <taxon>Bowmanella</taxon>
    </lineage>
</organism>
<evidence type="ECO:0000256" key="1">
    <source>
        <dbReference type="SAM" id="SignalP"/>
    </source>
</evidence>
<dbReference type="SUPFAM" id="SSF53850">
    <property type="entry name" value="Periplasmic binding protein-like II"/>
    <property type="match status" value="1"/>
</dbReference>
<dbReference type="InterPro" id="IPR001638">
    <property type="entry name" value="Solute-binding_3/MltF_N"/>
</dbReference>
<keyword evidence="1" id="KW-0732">Signal</keyword>
<comment type="caution">
    <text evidence="3">The sequence shown here is derived from an EMBL/GenBank/DDBJ whole genome shotgun (WGS) entry which is preliminary data.</text>
</comment>
<feature type="domain" description="Solute-binding protein family 3/N-terminal" evidence="2">
    <location>
        <begin position="34"/>
        <end position="121"/>
    </location>
</feature>
<dbReference type="EMBL" id="BAAAEI010000015">
    <property type="protein sequence ID" value="GAA0361496.1"/>
    <property type="molecule type" value="Genomic_DNA"/>
</dbReference>
<evidence type="ECO:0000259" key="2">
    <source>
        <dbReference type="Pfam" id="PF00497"/>
    </source>
</evidence>
<dbReference type="Gene3D" id="3.40.190.10">
    <property type="entry name" value="Periplasmic binding protein-like II"/>
    <property type="match status" value="1"/>
</dbReference>
<feature type="signal peptide" evidence="1">
    <location>
        <begin position="1"/>
        <end position="23"/>
    </location>
</feature>
<sequence>MRQHLFFRACLGMLLTWPVNVLADDLPVIHWGAAHFPPFWQVEDNQPPKGIFAEVQQLVLDQLSEYRHQFDHSNFNRLLLEMQQGKPLCLFGLTKTPERQAYLMFSEPFLPLPAYGAIFKQSEKHKLEPFLLPDGRLSLRSLLNSQNMLLGHIGGRSLGPDIDALLVDGRGRPRPTLVPFMNTQSYQPMMGMLLKGRLDIILGNAIEARYYSAKYDSEDLLSFLPFEESPAHFSAHFACTTGAWGQQIIANINHIVTNNALILAGAERMAAHMLSDNRRAYLQQADTFSQLSPGRPQGAM</sequence>
<protein>
    <recommendedName>
        <fullName evidence="2">Solute-binding protein family 3/N-terminal domain-containing protein</fullName>
    </recommendedName>
</protein>
<accession>A0ABN0XDI0</accession>
<evidence type="ECO:0000313" key="4">
    <source>
        <dbReference type="Proteomes" id="UP001501757"/>
    </source>
</evidence>
<dbReference type="RefSeq" id="WP_343845635.1">
    <property type="nucleotide sequence ID" value="NZ_BAAAEI010000015.1"/>
</dbReference>